<gene>
    <name evidence="1" type="ORF">SAMN04488023_12812</name>
</gene>
<dbReference type="RefSeq" id="WP_090886913.1">
    <property type="nucleotide sequence ID" value="NZ_FOGG01000028.1"/>
</dbReference>
<dbReference type="GO" id="GO:0016829">
    <property type="term" value="F:lyase activity"/>
    <property type="evidence" value="ECO:0007669"/>
    <property type="project" value="UniProtKB-KW"/>
</dbReference>
<dbReference type="STRING" id="390241.SAMN04488023_12812"/>
<dbReference type="PROSITE" id="PS51257">
    <property type="entry name" value="PROKAR_LIPOPROTEIN"/>
    <property type="match status" value="1"/>
</dbReference>
<protein>
    <submittedName>
        <fullName evidence="1">Polysaccharide lyase</fullName>
    </submittedName>
</protein>
<dbReference type="AlphaFoldDB" id="A0A1H9U7B2"/>
<keyword evidence="2" id="KW-1185">Reference proteome</keyword>
<organism evidence="1 2">
    <name type="scientific">Pedobacter rhizosphaerae</name>
    <dbReference type="NCBI Taxonomy" id="390241"/>
    <lineage>
        <taxon>Bacteria</taxon>
        <taxon>Pseudomonadati</taxon>
        <taxon>Bacteroidota</taxon>
        <taxon>Sphingobacteriia</taxon>
        <taxon>Sphingobacteriales</taxon>
        <taxon>Sphingobacteriaceae</taxon>
        <taxon>Pedobacter</taxon>
    </lineage>
</organism>
<keyword evidence="1" id="KW-0456">Lyase</keyword>
<evidence type="ECO:0000313" key="1">
    <source>
        <dbReference type="EMBL" id="SES05037.1"/>
    </source>
</evidence>
<evidence type="ECO:0000313" key="2">
    <source>
        <dbReference type="Proteomes" id="UP000199572"/>
    </source>
</evidence>
<dbReference type="EMBL" id="FOGG01000028">
    <property type="protein sequence ID" value="SES05037.1"/>
    <property type="molecule type" value="Genomic_DNA"/>
</dbReference>
<dbReference type="OrthoDB" id="5699564at2"/>
<sequence length="272" mass="29927">MKVLVTKTLIICISGIASLLGISCIAGEDRVDLKSNGKPQPQFRNLLWDGAASKGTDAFKQVQFQDNGGKYNSTNGSFIKAVDDATEGTVWQFHKNALDKRCEALGAKGITPALGQTYFIGFRFKLPETPKSGQPGGSFTLMQWKTSGTPNTQNYPFLLVYNSGRIKLEFYPDLTSPNILLFAEKVSPNQWYSIVIKVTAGNTTNTGNMQVWWGDDASPETLQTGGDNYAGKTFDGTSIDPKWGYYRDSGKDGDVFISRLKIGNTWNDVKPY</sequence>
<reference evidence="1 2" key="1">
    <citation type="submission" date="2016-10" db="EMBL/GenBank/DDBJ databases">
        <authorList>
            <person name="de Groot N.N."/>
        </authorList>
    </citation>
    <scope>NUCLEOTIDE SEQUENCE [LARGE SCALE GENOMIC DNA]</scope>
    <source>
        <strain evidence="1 2">DSM 18610</strain>
    </source>
</reference>
<dbReference type="Proteomes" id="UP000199572">
    <property type="component" value="Unassembled WGS sequence"/>
</dbReference>
<accession>A0A1H9U7B2</accession>
<proteinExistence type="predicted"/>
<name>A0A1H9U7B2_9SPHI</name>